<gene>
    <name evidence="5" type="primary">ftsZ</name>
    <name evidence="10" type="ORF">QEG99_02140</name>
</gene>
<dbReference type="SMART" id="SM00864">
    <property type="entry name" value="Tubulin"/>
    <property type="match status" value="1"/>
</dbReference>
<dbReference type="Pfam" id="PF00091">
    <property type="entry name" value="Tubulin"/>
    <property type="match status" value="1"/>
</dbReference>
<feature type="compositionally biased region" description="Acidic residues" evidence="7">
    <location>
        <begin position="343"/>
        <end position="357"/>
    </location>
</feature>
<comment type="subcellular location">
    <subcellularLocation>
        <location evidence="5">Cytoplasm</location>
    </subcellularLocation>
    <text evidence="5">Assembles at midcell at the inner surface of the cytoplasmic membrane.</text>
</comment>
<dbReference type="InterPro" id="IPR018316">
    <property type="entry name" value="Tubulin/FtsZ_2-layer-sand-dom"/>
</dbReference>
<dbReference type="InterPro" id="IPR036525">
    <property type="entry name" value="Tubulin/FtsZ_GTPase_sf"/>
</dbReference>
<dbReference type="InterPro" id="IPR003008">
    <property type="entry name" value="Tubulin_FtsZ_GTPase"/>
</dbReference>
<dbReference type="InterPro" id="IPR037103">
    <property type="entry name" value="Tubulin/FtsZ-like_C"/>
</dbReference>
<evidence type="ECO:0000256" key="2">
    <source>
        <dbReference type="ARBA" id="ARBA00022741"/>
    </source>
</evidence>
<dbReference type="PANTHER" id="PTHR30314">
    <property type="entry name" value="CELL DIVISION PROTEIN FTSZ-RELATED"/>
    <property type="match status" value="1"/>
</dbReference>
<keyword evidence="5" id="KW-0963">Cytoplasm</keyword>
<name>A0ABY8LSL6_9BACT</name>
<dbReference type="Gene3D" id="3.30.1330.20">
    <property type="entry name" value="Tubulin/FtsZ, C-terminal domain"/>
    <property type="match status" value="1"/>
</dbReference>
<dbReference type="InterPro" id="IPR008280">
    <property type="entry name" value="Tub_FtsZ_C"/>
</dbReference>
<evidence type="ECO:0000259" key="9">
    <source>
        <dbReference type="SMART" id="SM00865"/>
    </source>
</evidence>
<dbReference type="Proteomes" id="UP001179842">
    <property type="component" value="Chromosome"/>
</dbReference>
<keyword evidence="11" id="KW-1185">Reference proteome</keyword>
<evidence type="ECO:0000256" key="7">
    <source>
        <dbReference type="SAM" id="MobiDB-lite"/>
    </source>
</evidence>
<dbReference type="Gene3D" id="3.40.50.1440">
    <property type="entry name" value="Tubulin/FtsZ, GTPase domain"/>
    <property type="match status" value="1"/>
</dbReference>
<dbReference type="InterPro" id="IPR020805">
    <property type="entry name" value="Cell_div_FtsZ_CS"/>
</dbReference>
<feature type="binding site" evidence="5">
    <location>
        <position position="135"/>
    </location>
    <ligand>
        <name>GTP</name>
        <dbReference type="ChEBI" id="CHEBI:37565"/>
    </ligand>
</feature>
<reference evidence="10" key="1">
    <citation type="submission" date="2023-04" db="EMBL/GenBank/DDBJ databases">
        <title>Completed genome of Mycoplasma lagogenitalium type strain 12MS.</title>
        <authorList>
            <person name="Spergser J."/>
        </authorList>
    </citation>
    <scope>NUCLEOTIDE SEQUENCE</scope>
    <source>
        <strain evidence="10">12MS</strain>
    </source>
</reference>
<dbReference type="GO" id="GO:0051301">
    <property type="term" value="P:cell division"/>
    <property type="evidence" value="ECO:0007669"/>
    <property type="project" value="UniProtKB-KW"/>
</dbReference>
<comment type="caution">
    <text evidence="5">Lacks conserved residue(s) required for the propagation of feature annotation.</text>
</comment>
<dbReference type="HAMAP" id="MF_00909">
    <property type="entry name" value="FtsZ"/>
    <property type="match status" value="1"/>
</dbReference>
<evidence type="ECO:0000256" key="5">
    <source>
        <dbReference type="HAMAP-Rule" id="MF_00909"/>
    </source>
</evidence>
<feature type="binding site" evidence="5">
    <location>
        <begin position="104"/>
        <end position="106"/>
    </location>
    <ligand>
        <name>GTP</name>
        <dbReference type="ChEBI" id="CHEBI:37565"/>
    </ligand>
</feature>
<feature type="binding site" evidence="5">
    <location>
        <position position="182"/>
    </location>
    <ligand>
        <name>GTP</name>
        <dbReference type="ChEBI" id="CHEBI:37565"/>
    </ligand>
</feature>
<evidence type="ECO:0000313" key="10">
    <source>
        <dbReference type="EMBL" id="WGI36257.1"/>
    </source>
</evidence>
<comment type="subunit">
    <text evidence="5">Homodimer. Polymerizes to form a dynamic ring structure in a strictly GTP-dependent manner. Interacts directly with several other division proteins.</text>
</comment>
<dbReference type="SUPFAM" id="SSF52490">
    <property type="entry name" value="Tubulin nucleotide-binding domain-like"/>
    <property type="match status" value="1"/>
</dbReference>
<accession>A0ABY8LSL6</accession>
<keyword evidence="2 5" id="KW-0547">Nucleotide-binding</keyword>
<dbReference type="InterPro" id="IPR045061">
    <property type="entry name" value="FtsZ/CetZ"/>
</dbReference>
<dbReference type="InterPro" id="IPR000158">
    <property type="entry name" value="Cell_div_FtsZ"/>
</dbReference>
<dbReference type="PRINTS" id="PR00423">
    <property type="entry name" value="CELLDVISFTSZ"/>
</dbReference>
<dbReference type="CDD" id="cd02201">
    <property type="entry name" value="FtsZ_type1"/>
    <property type="match status" value="1"/>
</dbReference>
<keyword evidence="3 5" id="KW-0342">GTP-binding</keyword>
<feature type="domain" description="Tubulin/FtsZ 2-layer sandwich" evidence="9">
    <location>
        <begin position="203"/>
        <end position="318"/>
    </location>
</feature>
<feature type="region of interest" description="Disordered" evidence="7">
    <location>
        <begin position="343"/>
        <end position="364"/>
    </location>
</feature>
<dbReference type="SUPFAM" id="SSF55307">
    <property type="entry name" value="Tubulin C-terminal domain-like"/>
    <property type="match status" value="1"/>
</dbReference>
<evidence type="ECO:0000259" key="8">
    <source>
        <dbReference type="SMART" id="SM00864"/>
    </source>
</evidence>
<comment type="function">
    <text evidence="5 6">Essential cell division protein that forms a contractile ring structure (Z ring) at the future cell division site. The regulation of the ring assembly controls the timing and the location of cell division. One of the functions of the FtsZ ring is to recruit other cell division proteins to the septum to produce a new cell wall between the dividing cells. Binds GTP and shows GTPase activity.</text>
</comment>
<dbReference type="EMBL" id="CP122979">
    <property type="protein sequence ID" value="WGI36257.1"/>
    <property type="molecule type" value="Genomic_DNA"/>
</dbReference>
<sequence length="364" mass="39917">MHNKSNLKIKVLGVGGCGNNSIKALMNKQIPNVEYIAFNTDSQALTQFDSEYSVPLGDFEKRRGFGAGNDPQKGRECALESKDEIENRIKDADIVIIAAGMGKGTGTGASPVIAEIAKKTALLTIAVVTIPFAYEGEKIFNNAKMGLELLKKEVDAILIVSNDKLLESFGALASEHSLKYSNTTLEKTIEMISEITNKVGTQNVDFADLLSILKNKGEIIINSADGSGKDRAQKAVEKVLFSPILESSIIGATDVIVNITGSNVTYYEISLIIDTIKKATGINSNIIQGLINTETQDKDIKISIVASGIDKDKKTLEKEEIQQINFHKENNKWDELFYQEDFPGEENLENEEDESFDDLPSFLK</sequence>
<dbReference type="PANTHER" id="PTHR30314:SF3">
    <property type="entry name" value="MITOCHONDRIAL DIVISION PROTEIN FSZA"/>
    <property type="match status" value="1"/>
</dbReference>
<dbReference type="InterPro" id="IPR024757">
    <property type="entry name" value="FtsZ_C"/>
</dbReference>
<proteinExistence type="inferred from homology"/>
<evidence type="ECO:0000256" key="3">
    <source>
        <dbReference type="ARBA" id="ARBA00023134"/>
    </source>
</evidence>
<dbReference type="SMART" id="SM00865">
    <property type="entry name" value="Tubulin_C"/>
    <property type="match status" value="1"/>
</dbReference>
<comment type="similarity">
    <text evidence="1 5 6">Belongs to the FtsZ family.</text>
</comment>
<evidence type="ECO:0000256" key="1">
    <source>
        <dbReference type="ARBA" id="ARBA00009690"/>
    </source>
</evidence>
<organism evidence="10 11">
    <name type="scientific">Mesomycoplasma lagogenitalium</name>
    <dbReference type="NCBI Taxonomy" id="171286"/>
    <lineage>
        <taxon>Bacteria</taxon>
        <taxon>Bacillati</taxon>
        <taxon>Mycoplasmatota</taxon>
        <taxon>Mycoplasmoidales</taxon>
        <taxon>Metamycoplasmataceae</taxon>
        <taxon>Mesomycoplasma</taxon>
    </lineage>
</organism>
<evidence type="ECO:0000256" key="6">
    <source>
        <dbReference type="RuleBase" id="RU000631"/>
    </source>
</evidence>
<protein>
    <recommendedName>
        <fullName evidence="5 6">Cell division protein FtsZ</fullName>
    </recommendedName>
</protein>
<keyword evidence="4 5" id="KW-0717">Septation</keyword>
<dbReference type="PROSITE" id="PS01135">
    <property type="entry name" value="FTSZ_2"/>
    <property type="match status" value="1"/>
</dbReference>
<dbReference type="RefSeq" id="WP_280101558.1">
    <property type="nucleotide sequence ID" value="NZ_CP122979.1"/>
</dbReference>
<dbReference type="PROSITE" id="PS01134">
    <property type="entry name" value="FTSZ_1"/>
    <property type="match status" value="1"/>
</dbReference>
<evidence type="ECO:0000313" key="11">
    <source>
        <dbReference type="Proteomes" id="UP001179842"/>
    </source>
</evidence>
<keyword evidence="5 6" id="KW-0131">Cell cycle</keyword>
<feature type="domain" description="Tubulin/FtsZ GTPase" evidence="8">
    <location>
        <begin position="8"/>
        <end position="200"/>
    </location>
</feature>
<evidence type="ECO:0000256" key="4">
    <source>
        <dbReference type="ARBA" id="ARBA00023210"/>
    </source>
</evidence>
<dbReference type="Pfam" id="PF12327">
    <property type="entry name" value="FtsZ_C"/>
    <property type="match status" value="1"/>
</dbReference>
<keyword evidence="5 6" id="KW-0132">Cell division</keyword>